<dbReference type="EMBL" id="BOVJ01000157">
    <property type="protein sequence ID" value="GIQ65876.1"/>
    <property type="molecule type" value="Genomic_DNA"/>
</dbReference>
<keyword evidence="1" id="KW-1133">Transmembrane helix</keyword>
<keyword evidence="1" id="KW-0812">Transmembrane</keyword>
<proteinExistence type="predicted"/>
<evidence type="ECO:0008006" key="4">
    <source>
        <dbReference type="Google" id="ProtNLM"/>
    </source>
</evidence>
<feature type="transmembrane region" description="Helical" evidence="1">
    <location>
        <begin position="37"/>
        <end position="57"/>
    </location>
</feature>
<dbReference type="NCBIfam" id="NF008528">
    <property type="entry name" value="PRK11463.1-2"/>
    <property type="match status" value="1"/>
</dbReference>
<keyword evidence="3" id="KW-1185">Reference proteome</keyword>
<sequence>MAKRRYGARGNAKWLLAALVLVPVIELWGILQMSDWIGGWTTFGVILLTGVLGAWLAQAEGRKVWREAQLQMQQGIIPGRAMLDGLCVALGGLLLMLPGFLSDLLGIALLFPATRPLFRNAMLRWLEKRMRDGSVTLRRW</sequence>
<evidence type="ECO:0000256" key="1">
    <source>
        <dbReference type="SAM" id="Phobius"/>
    </source>
</evidence>
<dbReference type="PANTHER" id="PTHR35335:SF1">
    <property type="entry name" value="UPF0716 PROTEIN FXSA"/>
    <property type="match status" value="1"/>
</dbReference>
<accession>A0ABQ4NCC9</accession>
<dbReference type="InterPro" id="IPR007313">
    <property type="entry name" value="FxsA"/>
</dbReference>
<gene>
    <name evidence="2" type="ORF">PACILC2_44440</name>
</gene>
<protein>
    <recommendedName>
        <fullName evidence="4">Exlusion protein FxsA</fullName>
    </recommendedName>
</protein>
<dbReference type="Pfam" id="PF04186">
    <property type="entry name" value="FxsA"/>
    <property type="match status" value="1"/>
</dbReference>
<dbReference type="RefSeq" id="WP_213530423.1">
    <property type="nucleotide sequence ID" value="NZ_BOVJ01000157.1"/>
</dbReference>
<evidence type="ECO:0000313" key="2">
    <source>
        <dbReference type="EMBL" id="GIQ65876.1"/>
    </source>
</evidence>
<comment type="caution">
    <text evidence="2">The sequence shown here is derived from an EMBL/GenBank/DDBJ whole genome shotgun (WGS) entry which is preliminary data.</text>
</comment>
<feature type="transmembrane region" description="Helical" evidence="1">
    <location>
        <begin position="77"/>
        <end position="98"/>
    </location>
</feature>
<feature type="transmembrane region" description="Helical" evidence="1">
    <location>
        <begin position="12"/>
        <end position="31"/>
    </location>
</feature>
<reference evidence="2 3" key="1">
    <citation type="submission" date="2021-04" db="EMBL/GenBank/DDBJ databases">
        <title>Draft genome sequence of Paenibacillus cisolokensis, LC2-13A.</title>
        <authorList>
            <person name="Uke A."/>
            <person name="Chhe C."/>
            <person name="Baramee S."/>
            <person name="Kosugi A."/>
        </authorList>
    </citation>
    <scope>NUCLEOTIDE SEQUENCE [LARGE SCALE GENOMIC DNA]</scope>
    <source>
        <strain evidence="2 3">LC2-13A</strain>
    </source>
</reference>
<dbReference type="Proteomes" id="UP000680304">
    <property type="component" value="Unassembled WGS sequence"/>
</dbReference>
<keyword evidence="1" id="KW-0472">Membrane</keyword>
<name>A0ABQ4NCC9_9BACL</name>
<organism evidence="2 3">
    <name type="scientific">Paenibacillus cisolokensis</name>
    <dbReference type="NCBI Taxonomy" id="1658519"/>
    <lineage>
        <taxon>Bacteria</taxon>
        <taxon>Bacillati</taxon>
        <taxon>Bacillota</taxon>
        <taxon>Bacilli</taxon>
        <taxon>Bacillales</taxon>
        <taxon>Paenibacillaceae</taxon>
        <taxon>Paenibacillus</taxon>
    </lineage>
</organism>
<evidence type="ECO:0000313" key="3">
    <source>
        <dbReference type="Proteomes" id="UP000680304"/>
    </source>
</evidence>
<dbReference type="PANTHER" id="PTHR35335">
    <property type="entry name" value="UPF0716 PROTEIN FXSA"/>
    <property type="match status" value="1"/>
</dbReference>